<reference evidence="4 5" key="1">
    <citation type="submission" date="2017-07" db="EMBL/GenBank/DDBJ databases">
        <title>Leptospira spp. isolated from tropical soils.</title>
        <authorList>
            <person name="Thibeaux R."/>
            <person name="Iraola G."/>
            <person name="Ferres I."/>
            <person name="Bierque E."/>
            <person name="Girault D."/>
            <person name="Soupe-Gilbert M.-E."/>
            <person name="Picardeau M."/>
            <person name="Goarant C."/>
        </authorList>
    </citation>
    <scope>NUCLEOTIDE SEQUENCE [LARGE SCALE GENOMIC DNA]</scope>
    <source>
        <strain evidence="4 5">FH2-B-A1</strain>
    </source>
</reference>
<dbReference type="GO" id="GO:0016539">
    <property type="term" value="P:intein-mediated protein splicing"/>
    <property type="evidence" value="ECO:0007669"/>
    <property type="project" value="InterPro"/>
</dbReference>
<evidence type="ECO:0000256" key="1">
    <source>
        <dbReference type="SAM" id="Coils"/>
    </source>
</evidence>
<dbReference type="InterPro" id="IPR030934">
    <property type="entry name" value="Intein_C"/>
</dbReference>
<dbReference type="CDD" id="cd00081">
    <property type="entry name" value="Hint"/>
    <property type="match status" value="1"/>
</dbReference>
<dbReference type="InterPro" id="IPR003587">
    <property type="entry name" value="Hint_dom_N"/>
</dbReference>
<protein>
    <recommendedName>
        <fullName evidence="6">Intein C-terminal splicing domain-containing protein</fullName>
    </recommendedName>
</protein>
<evidence type="ECO:0000313" key="5">
    <source>
        <dbReference type="Proteomes" id="UP000232145"/>
    </source>
</evidence>
<sequence length="643" mass="69952">MKLAGFSAGVSYTQNGGFGANVGYEFGGSNDMLKGLGVNLSYSQSGGFSGGVSYSKATEGGTKVTGGLNYSKDAGVGASLNAQKEVSKSDNYATTVTGGVSFSQKQGFGASLDATIEKVAKETPKGQTPPPKPQFQSFSQMDMGLSFNQKEGFSASVGFDGINALSYNQNTGLSGNTNFAVDFRKKQIQDEIDAETKARKEAADKKLEGAKQEWLKEKRKDPKYANIDDDDKLLAEYKKEREKDSEKDGSRDNILEKIGGDIYDDVAGALGISTSDAGRLDKDGKFVPRTCFVAGTKVHTKEGLKNIEDIQVGDVVLSKSDETGEVSYRKVVETFIRQTEAIYTVSFTDGTTLETTWNHPFRVKTQGHALEKFSIETTDWVQAKDLHPGDVALGADGRELVVTDIIIDERTETVYNFEVEEYHTYFVGEVGVWVHNQASTYQKISKGLHYSLDIAGIFPGLGIIPDAVNVAYNATEATLGIGTGNWTDAGFSTAAILPIAGDFAMAGKVGKEATEAAIKNKKAIADLGKEGIENFKYAQEYGIKSYKELKNVTKGKAKELGVEVHHLIEKRLKPVFDEASQKTSEWASIVLTKAEHQVFTNEWRKAIPYGAARTKETAESVMEKAKVIYKDYPQILEKLGINK</sequence>
<dbReference type="InterPro" id="IPR036844">
    <property type="entry name" value="Hint_dom_sf"/>
</dbReference>
<evidence type="ECO:0000259" key="2">
    <source>
        <dbReference type="SMART" id="SM00305"/>
    </source>
</evidence>
<dbReference type="InterPro" id="IPR006141">
    <property type="entry name" value="Intein_N"/>
</dbReference>
<feature type="domain" description="Hint" evidence="3">
    <location>
        <begin position="289"/>
        <end position="396"/>
    </location>
</feature>
<dbReference type="PROSITE" id="PS50817">
    <property type="entry name" value="INTEIN_N_TER"/>
    <property type="match status" value="1"/>
</dbReference>
<dbReference type="NCBIfam" id="TIGR01443">
    <property type="entry name" value="intein_Cterm"/>
    <property type="match status" value="1"/>
</dbReference>
<accession>A0A2N0AFJ6</accession>
<gene>
    <name evidence="4" type="ORF">CH364_18580</name>
</gene>
<evidence type="ECO:0008006" key="6">
    <source>
        <dbReference type="Google" id="ProtNLM"/>
    </source>
</evidence>
<evidence type="ECO:0000313" key="4">
    <source>
        <dbReference type="EMBL" id="PJZ82983.1"/>
    </source>
</evidence>
<dbReference type="Proteomes" id="UP000232145">
    <property type="component" value="Unassembled WGS sequence"/>
</dbReference>
<keyword evidence="5" id="KW-1185">Reference proteome</keyword>
<comment type="caution">
    <text evidence="4">The sequence shown here is derived from an EMBL/GenBank/DDBJ whole genome shotgun (WGS) entry which is preliminary data.</text>
</comment>
<keyword evidence="1" id="KW-0175">Coiled coil</keyword>
<dbReference type="Gene3D" id="2.170.16.10">
    <property type="entry name" value="Hedgehog/Intein (Hint) domain"/>
    <property type="match status" value="1"/>
</dbReference>
<proteinExistence type="predicted"/>
<dbReference type="SMART" id="SM00305">
    <property type="entry name" value="HintC"/>
    <property type="match status" value="1"/>
</dbReference>
<organism evidence="4 5">
    <name type="scientific">Leptospira harrisiae</name>
    <dbReference type="NCBI Taxonomy" id="2023189"/>
    <lineage>
        <taxon>Bacteria</taxon>
        <taxon>Pseudomonadati</taxon>
        <taxon>Spirochaetota</taxon>
        <taxon>Spirochaetia</taxon>
        <taxon>Leptospirales</taxon>
        <taxon>Leptospiraceae</taxon>
        <taxon>Leptospira</taxon>
    </lineage>
</organism>
<dbReference type="Pfam" id="PF07591">
    <property type="entry name" value="PT-HINT"/>
    <property type="match status" value="1"/>
</dbReference>
<dbReference type="AlphaFoldDB" id="A0A2N0AFJ6"/>
<evidence type="ECO:0000259" key="3">
    <source>
        <dbReference type="SMART" id="SM00306"/>
    </source>
</evidence>
<feature type="domain" description="Hint" evidence="2">
    <location>
        <begin position="394"/>
        <end position="444"/>
    </location>
</feature>
<feature type="coiled-coil region" evidence="1">
    <location>
        <begin position="185"/>
        <end position="213"/>
    </location>
</feature>
<dbReference type="InterPro" id="IPR003586">
    <property type="entry name" value="Hint_dom_C"/>
</dbReference>
<name>A0A2N0AFJ6_9LEPT</name>
<dbReference type="SMART" id="SM00306">
    <property type="entry name" value="HintN"/>
    <property type="match status" value="1"/>
</dbReference>
<dbReference type="EMBL" id="NPDX01000012">
    <property type="protein sequence ID" value="PJZ82983.1"/>
    <property type="molecule type" value="Genomic_DNA"/>
</dbReference>
<dbReference type="CDD" id="cd20745">
    <property type="entry name" value="FIX_RhsA_AHH_HNH-like"/>
    <property type="match status" value="1"/>
</dbReference>
<dbReference type="SUPFAM" id="SSF51294">
    <property type="entry name" value="Hedgehog/intein (Hint) domain"/>
    <property type="match status" value="1"/>
</dbReference>